<dbReference type="GO" id="GO:0005506">
    <property type="term" value="F:iron ion binding"/>
    <property type="evidence" value="ECO:0007669"/>
    <property type="project" value="InterPro"/>
</dbReference>
<reference evidence="9 10" key="2">
    <citation type="journal article" date="2016" name="Genome Announc.">
        <title>Draft Genome Sequence of a Versatile Hydrocarbon-Degrading Bacterium, Rhodococcus pyridinivorans Strain KG-16, Collected from Oil Fields in India.</title>
        <authorList>
            <person name="Aggarwal R.K."/>
            <person name="Dawar C."/>
            <person name="Phanindranath R."/>
            <person name="Mutnuri L."/>
            <person name="Dayal A.M."/>
        </authorList>
    </citation>
    <scope>NUCLEOTIDE SEQUENCE [LARGE SCALE GENOMIC DNA]</scope>
    <source>
        <strain evidence="9 10">KG-16</strain>
    </source>
</reference>
<dbReference type="PROSITE" id="PS00086">
    <property type="entry name" value="CYTOCHROME_P450"/>
    <property type="match status" value="1"/>
</dbReference>
<evidence type="ECO:0000256" key="1">
    <source>
        <dbReference type="ARBA" id="ARBA00001971"/>
    </source>
</evidence>
<comment type="caution">
    <text evidence="9">The sequence shown here is derived from an EMBL/GenBank/DDBJ whole genome shotgun (WGS) entry which is preliminary data.</text>
</comment>
<dbReference type="GO" id="GO:0006707">
    <property type="term" value="P:cholesterol catabolic process"/>
    <property type="evidence" value="ECO:0007669"/>
    <property type="project" value="TreeGrafter"/>
</dbReference>
<dbReference type="InterPro" id="IPR001128">
    <property type="entry name" value="Cyt_P450"/>
</dbReference>
<evidence type="ECO:0000313" key="10">
    <source>
        <dbReference type="Proteomes" id="UP000053060"/>
    </source>
</evidence>
<comment type="similarity">
    <text evidence="2 8">Belongs to the cytochrome P450 family.</text>
</comment>
<evidence type="ECO:0000256" key="5">
    <source>
        <dbReference type="ARBA" id="ARBA00023002"/>
    </source>
</evidence>
<dbReference type="FunFam" id="1.10.630.10:FF:000018">
    <property type="entry name" value="Cytochrome P450 monooxygenase"/>
    <property type="match status" value="1"/>
</dbReference>
<dbReference type="GO" id="GO:0020037">
    <property type="term" value="F:heme binding"/>
    <property type="evidence" value="ECO:0007669"/>
    <property type="project" value="InterPro"/>
</dbReference>
<gene>
    <name evidence="9" type="ORF">Z045_26190</name>
</gene>
<sequence length="414" mass="46484">DAEKSVADFKMYDPETLVDPHEFWTLLRDTAPVHKVAEGLGFTLISRYADVQQVLLDPDTFRNKVSGHFASQTSPHPESPAVAEVMKNACPYRDVLGFGDGEAHATHRRMVRSGFTTRRVRQLEDFVATTVDELLDEMVTGEPVDFMKGFCKRLPILMIGEILGVEKEREADVYRWATSLMARAAQPRETEEENLQIARDVVELHQYVYQAVAERRENPRDDFLSELVANSDGVDEHELVQICSQLILAGADTTIGWLGTIFNLLLEHPDQMAQLRDDPSLIPNAIEEALRLESVIKTIYRVTSREVEIGGTIIPADTLCIPLLPSADRDESVFPDAETFNIHRQGARRHMAFGFGTHLCAGIELARAEARIALTKVLERTSSITRVEGEPLPKYTPDFTVRVIDRLPIILQPA</sequence>
<dbReference type="InterPro" id="IPR017972">
    <property type="entry name" value="Cyt_P450_CS"/>
</dbReference>
<keyword evidence="6 8" id="KW-0408">Iron</keyword>
<dbReference type="PRINTS" id="PR00359">
    <property type="entry name" value="BP450"/>
</dbReference>
<evidence type="ECO:0008006" key="11">
    <source>
        <dbReference type="Google" id="ProtNLM"/>
    </source>
</evidence>
<evidence type="ECO:0000256" key="3">
    <source>
        <dbReference type="ARBA" id="ARBA00022617"/>
    </source>
</evidence>
<reference evidence="10" key="1">
    <citation type="submission" date="2015-01" db="EMBL/GenBank/DDBJ databases">
        <title>Draft genome sequence of Rhodococcus pyridinivorans strain KG-16, a hydrocarbon-degrading bacterium.</title>
        <authorList>
            <person name="Aggarwal R.K."/>
            <person name="Dawar C."/>
        </authorList>
    </citation>
    <scope>NUCLEOTIDE SEQUENCE [LARGE SCALE GENOMIC DNA]</scope>
    <source>
        <strain evidence="10">KG-16</strain>
    </source>
</reference>
<feature type="non-terminal residue" evidence="9">
    <location>
        <position position="1"/>
    </location>
</feature>
<dbReference type="GO" id="GO:0008395">
    <property type="term" value="F:steroid hydroxylase activity"/>
    <property type="evidence" value="ECO:0007669"/>
    <property type="project" value="TreeGrafter"/>
</dbReference>
<evidence type="ECO:0000313" key="9">
    <source>
        <dbReference type="EMBL" id="KSZ55926.1"/>
    </source>
</evidence>
<accession>A0A0V9UD27</accession>
<keyword evidence="4 8" id="KW-0479">Metal-binding</keyword>
<dbReference type="InterPro" id="IPR036396">
    <property type="entry name" value="Cyt_P450_sf"/>
</dbReference>
<organism evidence="9 10">
    <name type="scientific">Rhodococcus pyridinivorans KG-16</name>
    <dbReference type="NCBI Taxonomy" id="1441730"/>
    <lineage>
        <taxon>Bacteria</taxon>
        <taxon>Bacillati</taxon>
        <taxon>Actinomycetota</taxon>
        <taxon>Actinomycetes</taxon>
        <taxon>Mycobacteriales</taxon>
        <taxon>Nocardiaceae</taxon>
        <taxon>Rhodococcus</taxon>
    </lineage>
</organism>
<evidence type="ECO:0000256" key="4">
    <source>
        <dbReference type="ARBA" id="ARBA00022723"/>
    </source>
</evidence>
<dbReference type="SUPFAM" id="SSF48264">
    <property type="entry name" value="Cytochrome P450"/>
    <property type="match status" value="1"/>
</dbReference>
<dbReference type="PANTHER" id="PTHR46696">
    <property type="entry name" value="P450, PUTATIVE (EUROFUNG)-RELATED"/>
    <property type="match status" value="1"/>
</dbReference>
<comment type="cofactor">
    <cofactor evidence="1">
        <name>heme</name>
        <dbReference type="ChEBI" id="CHEBI:30413"/>
    </cofactor>
</comment>
<evidence type="ECO:0000256" key="8">
    <source>
        <dbReference type="RuleBase" id="RU000461"/>
    </source>
</evidence>
<dbReference type="RefSeq" id="WP_060655361.1">
    <property type="nucleotide sequence ID" value="NZ_AZXY01000064.1"/>
</dbReference>
<dbReference type="Pfam" id="PF00067">
    <property type="entry name" value="p450"/>
    <property type="match status" value="1"/>
</dbReference>
<proteinExistence type="inferred from homology"/>
<dbReference type="GO" id="GO:0036199">
    <property type="term" value="F:cholest-4-en-3-one 26-monooxygenase activity"/>
    <property type="evidence" value="ECO:0007669"/>
    <property type="project" value="TreeGrafter"/>
</dbReference>
<evidence type="ECO:0000256" key="6">
    <source>
        <dbReference type="ARBA" id="ARBA00023004"/>
    </source>
</evidence>
<dbReference type="InterPro" id="IPR002397">
    <property type="entry name" value="Cyt_P450_B"/>
</dbReference>
<protein>
    <recommendedName>
        <fullName evidence="11">Cytochrome P450</fullName>
    </recommendedName>
</protein>
<dbReference type="Gene3D" id="1.10.630.10">
    <property type="entry name" value="Cytochrome P450"/>
    <property type="match status" value="1"/>
</dbReference>
<evidence type="ECO:0000256" key="7">
    <source>
        <dbReference type="ARBA" id="ARBA00023033"/>
    </source>
</evidence>
<keyword evidence="7 8" id="KW-0503">Monooxygenase</keyword>
<dbReference type="PATRIC" id="fig|1441730.3.peg.5545"/>
<dbReference type="EMBL" id="AZXY01000064">
    <property type="protein sequence ID" value="KSZ55926.1"/>
    <property type="molecule type" value="Genomic_DNA"/>
</dbReference>
<name>A0A0V9UD27_9NOCA</name>
<dbReference type="Proteomes" id="UP000053060">
    <property type="component" value="Unassembled WGS sequence"/>
</dbReference>
<keyword evidence="5 8" id="KW-0560">Oxidoreductase</keyword>
<dbReference type="PANTHER" id="PTHR46696:SF4">
    <property type="entry name" value="BIOTIN BIOSYNTHESIS CYTOCHROME P450"/>
    <property type="match status" value="1"/>
</dbReference>
<evidence type="ECO:0000256" key="2">
    <source>
        <dbReference type="ARBA" id="ARBA00010617"/>
    </source>
</evidence>
<dbReference type="AlphaFoldDB" id="A0A0V9UD27"/>
<keyword evidence="3 8" id="KW-0349">Heme</keyword>